<dbReference type="Gene3D" id="3.30.559.70">
    <property type="entry name" value="Choline/Carnitine o-acyltransferase, domain 2"/>
    <property type="match status" value="1"/>
</dbReference>
<evidence type="ECO:0000259" key="5">
    <source>
        <dbReference type="Pfam" id="PF00755"/>
    </source>
</evidence>
<organism evidence="6 7">
    <name type="scientific">Pseudomonas gingeri</name>
    <dbReference type="NCBI Taxonomy" id="117681"/>
    <lineage>
        <taxon>Bacteria</taxon>
        <taxon>Pseudomonadati</taxon>
        <taxon>Pseudomonadota</taxon>
        <taxon>Gammaproteobacteria</taxon>
        <taxon>Pseudomonadales</taxon>
        <taxon>Pseudomonadaceae</taxon>
        <taxon>Pseudomonas</taxon>
    </lineage>
</organism>
<proteinExistence type="inferred from homology"/>
<dbReference type="EMBL" id="JACAQB010000024">
    <property type="protein sequence ID" value="NWB99524.1"/>
    <property type="molecule type" value="Genomic_DNA"/>
</dbReference>
<feature type="active site" description="Proton acceptor" evidence="4">
    <location>
        <position position="274"/>
    </location>
</feature>
<protein>
    <submittedName>
        <fullName evidence="6">Choline/carnitine O-acyltransferase</fullName>
    </submittedName>
</protein>
<feature type="domain" description="Choline/carnitine acyltransferase" evidence="5">
    <location>
        <begin position="115"/>
        <end position="526"/>
    </location>
</feature>
<reference evidence="6 7" key="1">
    <citation type="submission" date="2020-04" db="EMBL/GenBank/DDBJ databases">
        <title>Molecular characterization of pseudomonads from Agaricus bisporus reveal novel blotch 2 pathogens in Western Europe.</title>
        <authorList>
            <person name="Taparia T."/>
            <person name="Krijger M."/>
            <person name="Haynes E."/>
            <person name="Elpinstone J.G."/>
            <person name="Noble R."/>
            <person name="Van Der Wolf J."/>
        </authorList>
    </citation>
    <scope>NUCLEOTIDE SEQUENCE [LARGE SCALE GENOMIC DNA]</scope>
    <source>
        <strain evidence="6 7">H7001</strain>
    </source>
</reference>
<comment type="caution">
    <text evidence="6">The sequence shown here is derived from an EMBL/GenBank/DDBJ whole genome shotgun (WGS) entry which is preliminary data.</text>
</comment>
<dbReference type="SUPFAM" id="SSF52777">
    <property type="entry name" value="CoA-dependent acyltransferases"/>
    <property type="match status" value="2"/>
</dbReference>
<dbReference type="PANTHER" id="PTHR22589">
    <property type="entry name" value="CARNITINE O-ACYLTRANSFERASE"/>
    <property type="match status" value="1"/>
</dbReference>
<dbReference type="Pfam" id="PF00755">
    <property type="entry name" value="Carn_acyltransf"/>
    <property type="match status" value="1"/>
</dbReference>
<evidence type="ECO:0000313" key="6">
    <source>
        <dbReference type="EMBL" id="NWB99524.1"/>
    </source>
</evidence>
<keyword evidence="2 6" id="KW-0808">Transferase</keyword>
<sequence>MHYKQRLPALGICALYRALFEQVRNIQGLGRWRARFVSVSFLLSVSFFHGLSVLRRWSCGDLSSYKDSTAHFYLTCREGLPFYNNYPLYFLTGEDNDSDIERFARLISGIHQACLASKEVARAFRIWRSPKAFCDTLVCPETYPYFAILHAGAIFKVPVDACLDFDQLRALLVDITSLPNPSHRRGGMLTLSECASYRRREWSSIAARLYADPVAGEGLRVLRQCRFLLCIDQANQSVGGASRRFANLDNRFADKALQVCVRPGSNEVLVLCEHASFTGAQAASIISAVMQYQDAPVRRSDLSLKEVVCYDNAVAETSLGNGGTASIKAYLQDQLERLEHGVLSVVDLNLDAVKRRGISLDMLVQLAIYEAYRTMTGTAPTLFEPVAIDHLPGRALDFINPVGVAFKRYQLADNQQQKLDLIVQATQEHKRAISQSKQGFGLLSHLLQISYLRWAGGTINAIVQRLMKYTVLAGLPAFSFVYDRTIMASNGGSQAALLQFGTLCHAPSMLGVGYIIKEDSVCLDVLLRKPLPPSVSVEQFSACLAYQLKNSTAVALS</sequence>
<dbReference type="GO" id="GO:0016746">
    <property type="term" value="F:acyltransferase activity"/>
    <property type="evidence" value="ECO:0007669"/>
    <property type="project" value="UniProtKB-KW"/>
</dbReference>
<accession>A0A7Y7XGM4</accession>
<dbReference type="AlphaFoldDB" id="A0A7Y7XGM4"/>
<evidence type="ECO:0000256" key="2">
    <source>
        <dbReference type="ARBA" id="ARBA00022679"/>
    </source>
</evidence>
<dbReference type="InterPro" id="IPR039551">
    <property type="entry name" value="Cho/carn_acyl_trans"/>
</dbReference>
<evidence type="ECO:0000256" key="3">
    <source>
        <dbReference type="ARBA" id="ARBA00023315"/>
    </source>
</evidence>
<evidence type="ECO:0000256" key="4">
    <source>
        <dbReference type="PIRSR" id="PIRSR600542-1"/>
    </source>
</evidence>
<keyword evidence="3 6" id="KW-0012">Acyltransferase</keyword>
<name>A0A7Y7XGM4_9PSED</name>
<dbReference type="InterPro" id="IPR000542">
    <property type="entry name" value="Carn_acyl_trans"/>
</dbReference>
<dbReference type="InterPro" id="IPR023213">
    <property type="entry name" value="CAT-like_dom_sf"/>
</dbReference>
<comment type="similarity">
    <text evidence="1">Belongs to the carnitine/choline acetyltransferase family.</text>
</comment>
<dbReference type="RefSeq" id="WP_177105118.1">
    <property type="nucleotide sequence ID" value="NZ_JACAQB010000024.1"/>
</dbReference>
<dbReference type="InterPro" id="IPR042231">
    <property type="entry name" value="Cho/carn_acyl_trans_2"/>
</dbReference>
<evidence type="ECO:0000256" key="1">
    <source>
        <dbReference type="ARBA" id="ARBA00005232"/>
    </source>
</evidence>
<gene>
    <name evidence="6" type="ORF">HX882_26905</name>
</gene>
<evidence type="ECO:0000313" key="7">
    <source>
        <dbReference type="Proteomes" id="UP000539985"/>
    </source>
</evidence>
<dbReference type="Gene3D" id="3.30.559.10">
    <property type="entry name" value="Chloramphenicol acetyltransferase-like domain"/>
    <property type="match status" value="1"/>
</dbReference>
<dbReference type="Proteomes" id="UP000539985">
    <property type="component" value="Unassembled WGS sequence"/>
</dbReference>